<feature type="region of interest" description="Disordered" evidence="1">
    <location>
        <begin position="1"/>
        <end position="100"/>
    </location>
</feature>
<dbReference type="AlphaFoldDB" id="A0AAN9V0U4"/>
<dbReference type="Proteomes" id="UP001320420">
    <property type="component" value="Unassembled WGS sequence"/>
</dbReference>
<gene>
    <name evidence="2" type="ORF">SLS62_000466</name>
</gene>
<reference evidence="2 3" key="1">
    <citation type="submission" date="2024-02" db="EMBL/GenBank/DDBJ databases">
        <title>De novo assembly and annotation of 12 fungi associated with fruit tree decline syndrome in Ontario, Canada.</title>
        <authorList>
            <person name="Sulman M."/>
            <person name="Ellouze W."/>
            <person name="Ilyukhin E."/>
        </authorList>
    </citation>
    <scope>NUCLEOTIDE SEQUENCE [LARGE SCALE GENOMIC DNA]</scope>
    <source>
        <strain evidence="2 3">M11/M66-122</strain>
    </source>
</reference>
<evidence type="ECO:0000313" key="3">
    <source>
        <dbReference type="Proteomes" id="UP001320420"/>
    </source>
</evidence>
<accession>A0AAN9V0U4</accession>
<protein>
    <submittedName>
        <fullName evidence="2">Uncharacterized protein</fullName>
    </submittedName>
</protein>
<comment type="caution">
    <text evidence="2">The sequence shown here is derived from an EMBL/GenBank/DDBJ whole genome shotgun (WGS) entry which is preliminary data.</text>
</comment>
<organism evidence="2 3">
    <name type="scientific">Diatrype stigma</name>
    <dbReference type="NCBI Taxonomy" id="117547"/>
    <lineage>
        <taxon>Eukaryota</taxon>
        <taxon>Fungi</taxon>
        <taxon>Dikarya</taxon>
        <taxon>Ascomycota</taxon>
        <taxon>Pezizomycotina</taxon>
        <taxon>Sordariomycetes</taxon>
        <taxon>Xylariomycetidae</taxon>
        <taxon>Xylariales</taxon>
        <taxon>Diatrypaceae</taxon>
        <taxon>Diatrype</taxon>
    </lineage>
</organism>
<dbReference type="EMBL" id="JAKJXP020000002">
    <property type="protein sequence ID" value="KAK7757451.1"/>
    <property type="molecule type" value="Genomic_DNA"/>
</dbReference>
<evidence type="ECO:0000256" key="1">
    <source>
        <dbReference type="SAM" id="MobiDB-lite"/>
    </source>
</evidence>
<keyword evidence="3" id="KW-1185">Reference proteome</keyword>
<feature type="compositionally biased region" description="Basic and acidic residues" evidence="1">
    <location>
        <begin position="54"/>
        <end position="79"/>
    </location>
</feature>
<evidence type="ECO:0000313" key="2">
    <source>
        <dbReference type="EMBL" id="KAK7757451.1"/>
    </source>
</evidence>
<proteinExistence type="predicted"/>
<name>A0AAN9V0U4_9PEZI</name>
<sequence length="100" mass="10351">MASSNGVHSEQIEPEPLVNSTQPGPAATIISELAESSTKKPADAELGSSSNAEARAEKVKDQIDDAVAKGPKKADEHSGGRVQVAETGDLNDLAARRQST</sequence>